<feature type="signal peptide" evidence="1">
    <location>
        <begin position="1"/>
        <end position="25"/>
    </location>
</feature>
<dbReference type="RefSeq" id="WP_358135883.1">
    <property type="nucleotide sequence ID" value="NZ_JBFALK010000013.1"/>
</dbReference>
<proteinExistence type="predicted"/>
<evidence type="ECO:0000313" key="3">
    <source>
        <dbReference type="Proteomes" id="UP001551675"/>
    </source>
</evidence>
<dbReference type="EMBL" id="JBFALK010000013">
    <property type="protein sequence ID" value="MEV0971508.1"/>
    <property type="molecule type" value="Genomic_DNA"/>
</dbReference>
<feature type="chain" id="PRO_5046554333" evidence="1">
    <location>
        <begin position="26"/>
        <end position="229"/>
    </location>
</feature>
<organism evidence="2 3">
    <name type="scientific">Microtetraspora glauca</name>
    <dbReference type="NCBI Taxonomy" id="1996"/>
    <lineage>
        <taxon>Bacteria</taxon>
        <taxon>Bacillati</taxon>
        <taxon>Actinomycetota</taxon>
        <taxon>Actinomycetes</taxon>
        <taxon>Streptosporangiales</taxon>
        <taxon>Streptosporangiaceae</taxon>
        <taxon>Microtetraspora</taxon>
    </lineage>
</organism>
<accession>A0ABV3GIN3</accession>
<protein>
    <submittedName>
        <fullName evidence="2">Uncharacterized protein</fullName>
    </submittedName>
</protein>
<evidence type="ECO:0000313" key="2">
    <source>
        <dbReference type="EMBL" id="MEV0971508.1"/>
    </source>
</evidence>
<reference evidence="2 3" key="1">
    <citation type="submission" date="2024-06" db="EMBL/GenBank/DDBJ databases">
        <title>The Natural Products Discovery Center: Release of the First 8490 Sequenced Strains for Exploring Actinobacteria Biosynthetic Diversity.</title>
        <authorList>
            <person name="Kalkreuter E."/>
            <person name="Kautsar S.A."/>
            <person name="Yang D."/>
            <person name="Bader C.D."/>
            <person name="Teijaro C.N."/>
            <person name="Fluegel L."/>
            <person name="Davis C.M."/>
            <person name="Simpson J.R."/>
            <person name="Lauterbach L."/>
            <person name="Steele A.D."/>
            <person name="Gui C."/>
            <person name="Meng S."/>
            <person name="Li G."/>
            <person name="Viehrig K."/>
            <person name="Ye F."/>
            <person name="Su P."/>
            <person name="Kiefer A.F."/>
            <person name="Nichols A."/>
            <person name="Cepeda A.J."/>
            <person name="Yan W."/>
            <person name="Fan B."/>
            <person name="Jiang Y."/>
            <person name="Adhikari A."/>
            <person name="Zheng C.-J."/>
            <person name="Schuster L."/>
            <person name="Cowan T.M."/>
            <person name="Smanski M.J."/>
            <person name="Chevrette M.G."/>
            <person name="De Carvalho L.P.S."/>
            <person name="Shen B."/>
        </authorList>
    </citation>
    <scope>NUCLEOTIDE SEQUENCE [LARGE SCALE GENOMIC DNA]</scope>
    <source>
        <strain evidence="2 3">NPDC050100</strain>
    </source>
</reference>
<keyword evidence="3" id="KW-1185">Reference proteome</keyword>
<dbReference type="Proteomes" id="UP001551675">
    <property type="component" value="Unassembled WGS sequence"/>
</dbReference>
<keyword evidence="1" id="KW-0732">Signal</keyword>
<sequence length="229" mass="24160">MALRPSWWGLAGTIMIVLLSQPATAMKPTAVANAQRISYAAVLPVRLPPARTLASAPSGKAMSAMSATARLAHVGAMRQFRGAGLRWKSSGGCTDRTQPTCTSLEGLRYGTLVQAIELKRASDCRIVITGGTEVGHSKGRFSHENGFKLDIAHNPCIDAYVTRTFGYWTTRGDGARMYRPKATESAAGSTGENTAGDTAGATAEAALGDAVGGAAVYADEDNHWDILFR</sequence>
<evidence type="ECO:0000256" key="1">
    <source>
        <dbReference type="SAM" id="SignalP"/>
    </source>
</evidence>
<comment type="caution">
    <text evidence="2">The sequence shown here is derived from an EMBL/GenBank/DDBJ whole genome shotgun (WGS) entry which is preliminary data.</text>
</comment>
<gene>
    <name evidence="2" type="ORF">AB0I59_23055</name>
</gene>
<name>A0ABV3GIN3_MICGL</name>